<dbReference type="Proteomes" id="UP001279410">
    <property type="component" value="Unassembled WGS sequence"/>
</dbReference>
<gene>
    <name evidence="2" type="ORF">AKAME5_000031800</name>
</gene>
<dbReference type="AlphaFoldDB" id="A0AAD3M2V7"/>
<feature type="region of interest" description="Disordered" evidence="1">
    <location>
        <begin position="1"/>
        <end position="35"/>
    </location>
</feature>
<evidence type="ECO:0000313" key="3">
    <source>
        <dbReference type="Proteomes" id="UP001279410"/>
    </source>
</evidence>
<proteinExistence type="predicted"/>
<feature type="region of interest" description="Disordered" evidence="1">
    <location>
        <begin position="75"/>
        <end position="207"/>
    </location>
</feature>
<feature type="compositionally biased region" description="Low complexity" evidence="1">
    <location>
        <begin position="82"/>
        <end position="96"/>
    </location>
</feature>
<sequence>MHRSQKSKELEELGDPGFTSSYQFPAAPQWGTSPVSIQNSHKWEVIRQFHKEVMEEIERGKRDWADGFEDIKLKYFGDSGITPSPTFTSSTSSTTYPPCPPPNAQSTTIPAPSPQPYPPASQSDVSPSSSPPAAAQDGISNNNQCVDQKTLKNSLEDNAQGNAEEEAARLASMPAWRRDMMKKKMDEEREQKRKAEEEAKQVKEMEEKTELERLRTLGYDETKLAPWQRQIILKKGDITKQ</sequence>
<feature type="compositionally biased region" description="Low complexity" evidence="1">
    <location>
        <begin position="120"/>
        <end position="137"/>
    </location>
</feature>
<reference evidence="2" key="1">
    <citation type="submission" date="2022-08" db="EMBL/GenBank/DDBJ databases">
        <title>Genome sequencing of akame (Lates japonicus).</title>
        <authorList>
            <person name="Hashiguchi Y."/>
            <person name="Takahashi H."/>
        </authorList>
    </citation>
    <scope>NUCLEOTIDE SEQUENCE</scope>
    <source>
        <strain evidence="2">Kochi</strain>
    </source>
</reference>
<protein>
    <submittedName>
        <fullName evidence="2">Espin</fullName>
    </submittedName>
</protein>
<organism evidence="2 3">
    <name type="scientific">Lates japonicus</name>
    <name type="common">Japanese lates</name>
    <dbReference type="NCBI Taxonomy" id="270547"/>
    <lineage>
        <taxon>Eukaryota</taxon>
        <taxon>Metazoa</taxon>
        <taxon>Chordata</taxon>
        <taxon>Craniata</taxon>
        <taxon>Vertebrata</taxon>
        <taxon>Euteleostomi</taxon>
        <taxon>Actinopterygii</taxon>
        <taxon>Neopterygii</taxon>
        <taxon>Teleostei</taxon>
        <taxon>Neoteleostei</taxon>
        <taxon>Acanthomorphata</taxon>
        <taxon>Carangaria</taxon>
        <taxon>Carangaria incertae sedis</taxon>
        <taxon>Centropomidae</taxon>
        <taxon>Lates</taxon>
    </lineage>
</organism>
<evidence type="ECO:0000256" key="1">
    <source>
        <dbReference type="SAM" id="MobiDB-lite"/>
    </source>
</evidence>
<feature type="compositionally biased region" description="Basic and acidic residues" evidence="1">
    <location>
        <begin position="176"/>
        <end position="207"/>
    </location>
</feature>
<feature type="compositionally biased region" description="Polar residues" evidence="1">
    <location>
        <begin position="138"/>
        <end position="161"/>
    </location>
</feature>
<comment type="caution">
    <text evidence="2">The sequence shown here is derived from an EMBL/GenBank/DDBJ whole genome shotgun (WGS) entry which is preliminary data.</text>
</comment>
<accession>A0AAD3M2V7</accession>
<keyword evidence="3" id="KW-1185">Reference proteome</keyword>
<feature type="compositionally biased region" description="Basic and acidic residues" evidence="1">
    <location>
        <begin position="1"/>
        <end position="11"/>
    </location>
</feature>
<dbReference type="EMBL" id="BRZM01000001">
    <property type="protein sequence ID" value="GLD45874.1"/>
    <property type="molecule type" value="Genomic_DNA"/>
</dbReference>
<name>A0AAD3M2V7_LATJO</name>
<evidence type="ECO:0000313" key="2">
    <source>
        <dbReference type="EMBL" id="GLD45874.1"/>
    </source>
</evidence>